<dbReference type="AlphaFoldDB" id="A0ABD5RML2"/>
<organism evidence="2 3">
    <name type="scientific">Halomarina salina</name>
    <dbReference type="NCBI Taxonomy" id="1872699"/>
    <lineage>
        <taxon>Archaea</taxon>
        <taxon>Methanobacteriati</taxon>
        <taxon>Methanobacteriota</taxon>
        <taxon>Stenosarchaea group</taxon>
        <taxon>Halobacteria</taxon>
        <taxon>Halobacteriales</taxon>
        <taxon>Natronomonadaceae</taxon>
        <taxon>Halomarina</taxon>
    </lineage>
</organism>
<dbReference type="EMBL" id="JBHSQH010000001">
    <property type="protein sequence ID" value="MFC5971494.1"/>
    <property type="molecule type" value="Genomic_DNA"/>
</dbReference>
<name>A0ABD5RML2_9EURY</name>
<reference evidence="2 3" key="1">
    <citation type="journal article" date="2019" name="Int. J. Syst. Evol. Microbiol.">
        <title>The Global Catalogue of Microorganisms (GCM) 10K type strain sequencing project: providing services to taxonomists for standard genome sequencing and annotation.</title>
        <authorList>
            <consortium name="The Broad Institute Genomics Platform"/>
            <consortium name="The Broad Institute Genome Sequencing Center for Infectious Disease"/>
            <person name="Wu L."/>
            <person name="Ma J."/>
        </authorList>
    </citation>
    <scope>NUCLEOTIDE SEQUENCE [LARGE SCALE GENOMIC DNA]</scope>
    <source>
        <strain evidence="2 3">CGMCC 1.12543</strain>
    </source>
</reference>
<sequence>MTARETVPLNWSAPPEWDRYLAAIEREYGASGTYAGVLLEQAWREYRDRHAAEDLADELLAALGRRAAAAREKNVPETRESVSGGGRRATVRIAPTVKDAMSAYAAETGAAKHEILRAVVCWYLGGGRIGHVTEKLETAVSDASERLTATPDSETPTVSATEKKRAWLASHLVTDDSSGGFTREQFGDALAAMPFDGGNTEHMRTAHLDAVLDRLRYTAHPNNADLFVPCEQAERFADDLGVDLDAPAIDRTPFSDLNTDERVHGLRVALARRAHEHGGKAALRTAAIRADVFDGTPAASTVRDLMERAARADGYTTDTRDGSKRLRCDFAAVSDTVRRSLTDDDTGETSDATRQVTGEFDRLLSATPERATDGGEDQ</sequence>
<evidence type="ECO:0000313" key="2">
    <source>
        <dbReference type="EMBL" id="MFC5971494.1"/>
    </source>
</evidence>
<comment type="caution">
    <text evidence="2">The sequence shown here is derived from an EMBL/GenBank/DDBJ whole genome shotgun (WGS) entry which is preliminary data.</text>
</comment>
<protein>
    <submittedName>
        <fullName evidence="2">Uncharacterized protein</fullName>
    </submittedName>
</protein>
<feature type="region of interest" description="Disordered" evidence="1">
    <location>
        <begin position="341"/>
        <end position="378"/>
    </location>
</feature>
<evidence type="ECO:0000313" key="3">
    <source>
        <dbReference type="Proteomes" id="UP001596099"/>
    </source>
</evidence>
<evidence type="ECO:0000256" key="1">
    <source>
        <dbReference type="SAM" id="MobiDB-lite"/>
    </source>
</evidence>
<proteinExistence type="predicted"/>
<keyword evidence="3" id="KW-1185">Reference proteome</keyword>
<accession>A0ABD5RML2</accession>
<gene>
    <name evidence="2" type="ORF">ACFPYI_09145</name>
</gene>
<dbReference type="Proteomes" id="UP001596099">
    <property type="component" value="Unassembled WGS sequence"/>
</dbReference>